<evidence type="ECO:0000313" key="2">
    <source>
        <dbReference type="Proteomes" id="UP001300012"/>
    </source>
</evidence>
<comment type="caution">
    <text evidence="1">The sequence shown here is derived from an EMBL/GenBank/DDBJ whole genome shotgun (WGS) entry which is preliminary data.</text>
</comment>
<evidence type="ECO:0000313" key="1">
    <source>
        <dbReference type="EMBL" id="MCR8632833.1"/>
    </source>
</evidence>
<dbReference type="RefSeq" id="WP_258214415.1">
    <property type="nucleotide sequence ID" value="NZ_JANQBD010000011.1"/>
</dbReference>
<protein>
    <recommendedName>
        <fullName evidence="3">NIPSNAP domain-containing protein</fullName>
    </recommendedName>
</protein>
<name>A0ABT1YKQ6_9BACL</name>
<keyword evidence="2" id="KW-1185">Reference proteome</keyword>
<organism evidence="1 2">
    <name type="scientific">Paenibacillus radicis</name>
    <name type="common">ex Xue et al. 2023</name>
    <dbReference type="NCBI Taxonomy" id="2972489"/>
    <lineage>
        <taxon>Bacteria</taxon>
        <taxon>Bacillati</taxon>
        <taxon>Bacillota</taxon>
        <taxon>Bacilli</taxon>
        <taxon>Bacillales</taxon>
        <taxon>Paenibacillaceae</taxon>
        <taxon>Paenibacillus</taxon>
    </lineage>
</organism>
<dbReference type="EMBL" id="JANQBD010000011">
    <property type="protein sequence ID" value="MCR8632833.1"/>
    <property type="molecule type" value="Genomic_DNA"/>
</dbReference>
<proteinExistence type="predicted"/>
<accession>A0ABT1YKQ6</accession>
<sequence>MMSITFIEYQVLPEHRSAYSHWIKQVRANYPELEVYEGTDQPGLFVELWKGQSHEDFGKLKEARVNRSIKVENEQPEKGKFDKNDWNQLHNWASGGAAKIHIWHFGKVR</sequence>
<dbReference type="Proteomes" id="UP001300012">
    <property type="component" value="Unassembled WGS sequence"/>
</dbReference>
<gene>
    <name evidence="1" type="ORF">NV381_16645</name>
</gene>
<reference evidence="1 2" key="1">
    <citation type="submission" date="2022-08" db="EMBL/GenBank/DDBJ databases">
        <title>Paenibacillus endoradicis sp. nov., Paenibacillus radicibacter sp. nov and Paenibacillus pararadicis sp. nov., three cold-adapted plant growth-promoting bacteria isolated from root of Larix gmelinii in Great Khingan.</title>
        <authorList>
            <person name="Xue H."/>
        </authorList>
    </citation>
    <scope>NUCLEOTIDE SEQUENCE [LARGE SCALE GENOMIC DNA]</scope>
    <source>
        <strain evidence="1 2">N5-1-1-5</strain>
    </source>
</reference>
<evidence type="ECO:0008006" key="3">
    <source>
        <dbReference type="Google" id="ProtNLM"/>
    </source>
</evidence>